<dbReference type="EMBL" id="JAAQPE010000561">
    <property type="protein sequence ID" value="KAF5659046.1"/>
    <property type="molecule type" value="Genomic_DNA"/>
</dbReference>
<dbReference type="CDD" id="cd12148">
    <property type="entry name" value="fungal_TF_MHR"/>
    <property type="match status" value="1"/>
</dbReference>
<feature type="region of interest" description="Disordered" evidence="6">
    <location>
        <begin position="1"/>
        <end position="22"/>
    </location>
</feature>
<protein>
    <submittedName>
        <fullName evidence="8">3-dehydroquinate dehydratase I</fullName>
    </submittedName>
</protein>
<name>A0A8H5SXQ7_FUSCI</name>
<dbReference type="GO" id="GO:0005634">
    <property type="term" value="C:nucleus"/>
    <property type="evidence" value="ECO:0007669"/>
    <property type="project" value="UniProtKB-SubCell"/>
</dbReference>
<dbReference type="AlphaFoldDB" id="A0A8H5SXQ7"/>
<gene>
    <name evidence="8" type="ORF">FCIRC_12647</name>
</gene>
<dbReference type="Proteomes" id="UP000572754">
    <property type="component" value="Unassembled WGS sequence"/>
</dbReference>
<evidence type="ECO:0000256" key="4">
    <source>
        <dbReference type="ARBA" id="ARBA00023163"/>
    </source>
</evidence>
<proteinExistence type="predicted"/>
<dbReference type="PANTHER" id="PTHR47338:SF7">
    <property type="entry name" value="ZN(II)2CYS6 TRANSCRIPTION FACTOR (EUROFUNG)"/>
    <property type="match status" value="1"/>
</dbReference>
<keyword evidence="7" id="KW-1133">Transmembrane helix</keyword>
<comment type="caution">
    <text evidence="8">The sequence shown here is derived from an EMBL/GenBank/DDBJ whole genome shotgun (WGS) entry which is preliminary data.</text>
</comment>
<evidence type="ECO:0000313" key="8">
    <source>
        <dbReference type="EMBL" id="KAF5659046.1"/>
    </source>
</evidence>
<dbReference type="PANTHER" id="PTHR47338">
    <property type="entry name" value="ZN(II)2CYS6 TRANSCRIPTION FACTOR (EUROFUNG)-RELATED"/>
    <property type="match status" value="1"/>
</dbReference>
<organism evidence="8 9">
    <name type="scientific">Fusarium circinatum</name>
    <name type="common">Pitch canker fungus</name>
    <name type="synonym">Gibberella circinata</name>
    <dbReference type="NCBI Taxonomy" id="48490"/>
    <lineage>
        <taxon>Eukaryota</taxon>
        <taxon>Fungi</taxon>
        <taxon>Dikarya</taxon>
        <taxon>Ascomycota</taxon>
        <taxon>Pezizomycotina</taxon>
        <taxon>Sordariomycetes</taxon>
        <taxon>Hypocreomycetidae</taxon>
        <taxon>Hypocreales</taxon>
        <taxon>Nectriaceae</taxon>
        <taxon>Fusarium</taxon>
        <taxon>Fusarium fujikuroi species complex</taxon>
    </lineage>
</organism>
<sequence length="353" mass="39351">MYSLANARTQLSAEEKRSKSDAMEARIHAPIVSVLALAVLSPPPDHHPIQNAAAGLEPVSSVAPRQSPSHDVSTDNAHFESPSAVARLPVEADAALSPSADLPSSWRGSVTELSPIEGGGGARSIALPPMRDRLQLINDFFRHVHPLPSYAFLNQVSITQRCLDGSLDETLLLALFAISSLHLKYAKYHPTLTAQWIQRAEDIIWSKIEKPRVFTTQALLLIIHYKIESGSFQRAYMLMGIAGRTASALRLQYERIDLGPLAQEIRRRTMWCRNTYYFLSIINVIVSPYLLNPQEANLQGKAAFTAAGLTIMLLVWTYFRLPEIKGMTTETVNHLFYNKVSARKFLEASKQYQ</sequence>
<feature type="transmembrane region" description="Helical" evidence="7">
    <location>
        <begin position="303"/>
        <end position="319"/>
    </location>
</feature>
<feature type="transmembrane region" description="Helical" evidence="7">
    <location>
        <begin position="275"/>
        <end position="291"/>
    </location>
</feature>
<keyword evidence="7" id="KW-0472">Membrane</keyword>
<evidence type="ECO:0000256" key="5">
    <source>
        <dbReference type="ARBA" id="ARBA00023242"/>
    </source>
</evidence>
<feature type="compositionally biased region" description="Polar residues" evidence="6">
    <location>
        <begin position="63"/>
        <end position="76"/>
    </location>
</feature>
<dbReference type="InterPro" id="IPR050815">
    <property type="entry name" value="TF_fung"/>
</dbReference>
<comment type="subcellular location">
    <subcellularLocation>
        <location evidence="1">Nucleus</location>
    </subcellularLocation>
</comment>
<keyword evidence="3" id="KW-0805">Transcription regulation</keyword>
<feature type="compositionally biased region" description="Polar residues" evidence="6">
    <location>
        <begin position="1"/>
        <end position="12"/>
    </location>
</feature>
<feature type="compositionally biased region" description="Basic and acidic residues" evidence="6">
    <location>
        <begin position="13"/>
        <end position="22"/>
    </location>
</feature>
<evidence type="ECO:0000256" key="2">
    <source>
        <dbReference type="ARBA" id="ARBA00022723"/>
    </source>
</evidence>
<dbReference type="Gene3D" id="1.20.1250.20">
    <property type="entry name" value="MFS general substrate transporter like domains"/>
    <property type="match status" value="1"/>
</dbReference>
<evidence type="ECO:0000256" key="6">
    <source>
        <dbReference type="SAM" id="MobiDB-lite"/>
    </source>
</evidence>
<dbReference type="InterPro" id="IPR036259">
    <property type="entry name" value="MFS_trans_sf"/>
</dbReference>
<reference evidence="9" key="1">
    <citation type="journal article" date="2020" name="BMC Genomics">
        <title>Correction to: Identification and distribution of gene clusters required for synthesis of sphingolipid metabolism inhibitors in diverse species of the filamentous fungus Fusarium.</title>
        <authorList>
            <person name="Kim H.S."/>
            <person name="Lohmar J.M."/>
            <person name="Busman M."/>
            <person name="Brown D.W."/>
            <person name="Naumann T.A."/>
            <person name="Divon H.H."/>
            <person name="Lysoe E."/>
            <person name="Uhlig S."/>
            <person name="Proctor R.H."/>
        </authorList>
    </citation>
    <scope>NUCLEOTIDE SEQUENCE [LARGE SCALE GENOMIC DNA]</scope>
    <source>
        <strain evidence="9">NRRL 25331</strain>
    </source>
</reference>
<keyword evidence="5" id="KW-0539">Nucleus</keyword>
<evidence type="ECO:0000313" key="9">
    <source>
        <dbReference type="Proteomes" id="UP000572754"/>
    </source>
</evidence>
<keyword evidence="7" id="KW-0812">Transmembrane</keyword>
<feature type="region of interest" description="Disordered" evidence="6">
    <location>
        <begin position="58"/>
        <end position="77"/>
    </location>
</feature>
<evidence type="ECO:0000256" key="3">
    <source>
        <dbReference type="ARBA" id="ARBA00023015"/>
    </source>
</evidence>
<evidence type="ECO:0000256" key="1">
    <source>
        <dbReference type="ARBA" id="ARBA00004123"/>
    </source>
</evidence>
<dbReference type="GO" id="GO:0046872">
    <property type="term" value="F:metal ion binding"/>
    <property type="evidence" value="ECO:0007669"/>
    <property type="project" value="UniProtKB-KW"/>
</dbReference>
<keyword evidence="4" id="KW-0804">Transcription</keyword>
<accession>A0A8H5SXQ7</accession>
<keyword evidence="9" id="KW-1185">Reference proteome</keyword>
<keyword evidence="2" id="KW-0479">Metal-binding</keyword>
<evidence type="ECO:0000256" key="7">
    <source>
        <dbReference type="SAM" id="Phobius"/>
    </source>
</evidence>
<dbReference type="GO" id="GO:0000981">
    <property type="term" value="F:DNA-binding transcription factor activity, RNA polymerase II-specific"/>
    <property type="evidence" value="ECO:0007669"/>
    <property type="project" value="InterPro"/>
</dbReference>
<reference evidence="8 9" key="2">
    <citation type="submission" date="2020-05" db="EMBL/GenBank/DDBJ databases">
        <title>Identification and distribution of gene clusters putatively required for synthesis of sphingolipid metabolism inhibitors in phylogenetically diverse species of the filamentous fungus Fusarium.</title>
        <authorList>
            <person name="Kim H.-S."/>
            <person name="Busman M."/>
            <person name="Brown D.W."/>
            <person name="Divon H."/>
            <person name="Uhlig S."/>
            <person name="Proctor R.H."/>
        </authorList>
    </citation>
    <scope>NUCLEOTIDE SEQUENCE [LARGE SCALE GENOMIC DNA]</scope>
    <source>
        <strain evidence="8 9">NRRL 25331</strain>
    </source>
</reference>